<keyword evidence="2" id="KW-1185">Reference proteome</keyword>
<evidence type="ECO:0000313" key="2">
    <source>
        <dbReference type="Proteomes" id="UP001320706"/>
    </source>
</evidence>
<sequence>MGGGKQNIKVYVTGFGPFPSGDGSGKYAVNASHEVTKLLRDSITLEDNTKITLVNPTAAEGAYVKTEYAYIRQYAKDLHEKHADDIDLYLHIGQADGWDHVTVERRAYKQGFSSTWWGPSGEKGYYMIKDNAGKTIEHEPNPWGDNVPIGLGTALFVDRIVVGANKTQQAAAKPHPNPKPLEVKPHHEAACWVVVFSPQIIENFRRSSAEGLSIEFIIIWLAGDFANIIGAVMQKVLPTMVRLMPVHLTFNDTSLTQRQIILAIYYTLADIVLLGQCFYYRGFTFRDPRPDKEPTVEDGAATERSALLPPNGHARPSDAEPGRSHSVSSFRDRFASAGELLSPANPMHPVPKTSRPATTTTRSGTRQLVQKILFNLTAVLVVVAAGIAGYYLSASSTNSGGASEPEQEDVLHFSPGGQAFGYLCALLYLGSRLPQLLLNYRRKSTEGLNALFFLFACIGNLTYVLSIFAFDPICHGGRRGKDCHTGEAGRIYGRYILVNLSWILGSLGTLFLDMGVFAQFFMYRKVEEDEWEQAVVDDVPRLEGAEERGRSE</sequence>
<gene>
    <name evidence="1" type="ORF">M8818_003752</name>
</gene>
<name>A0ACC3SDB6_9PEZI</name>
<accession>A0ACC3SDB6</accession>
<protein>
    <submittedName>
        <fullName evidence="1">Uncharacterized protein</fullName>
    </submittedName>
</protein>
<evidence type="ECO:0000313" key="1">
    <source>
        <dbReference type="EMBL" id="KAK8209059.1"/>
    </source>
</evidence>
<proteinExistence type="predicted"/>
<comment type="caution">
    <text evidence="1">The sequence shown here is derived from an EMBL/GenBank/DDBJ whole genome shotgun (WGS) entry which is preliminary data.</text>
</comment>
<organism evidence="1 2">
    <name type="scientific">Zalaria obscura</name>
    <dbReference type="NCBI Taxonomy" id="2024903"/>
    <lineage>
        <taxon>Eukaryota</taxon>
        <taxon>Fungi</taxon>
        <taxon>Dikarya</taxon>
        <taxon>Ascomycota</taxon>
        <taxon>Pezizomycotina</taxon>
        <taxon>Dothideomycetes</taxon>
        <taxon>Dothideomycetidae</taxon>
        <taxon>Dothideales</taxon>
        <taxon>Zalariaceae</taxon>
        <taxon>Zalaria</taxon>
    </lineage>
</organism>
<dbReference type="Proteomes" id="UP001320706">
    <property type="component" value="Unassembled WGS sequence"/>
</dbReference>
<dbReference type="EMBL" id="JAMKPW020000017">
    <property type="protein sequence ID" value="KAK8209059.1"/>
    <property type="molecule type" value="Genomic_DNA"/>
</dbReference>
<reference evidence="1" key="1">
    <citation type="submission" date="2024-02" db="EMBL/GenBank/DDBJ databases">
        <title>Metagenome Assembled Genome of Zalaria obscura JY119.</title>
        <authorList>
            <person name="Vighnesh L."/>
            <person name="Jagadeeshwari U."/>
            <person name="Venkata Ramana C."/>
            <person name="Sasikala C."/>
        </authorList>
    </citation>
    <scope>NUCLEOTIDE SEQUENCE</scope>
    <source>
        <strain evidence="1">JY119</strain>
    </source>
</reference>